<dbReference type="Gene3D" id="1.20.1560.10">
    <property type="entry name" value="ABC transporter type 1, transmembrane domain"/>
    <property type="match status" value="1"/>
</dbReference>
<feature type="domain" description="ABC transmembrane type-1" evidence="11">
    <location>
        <begin position="44"/>
        <end position="334"/>
    </location>
</feature>
<evidence type="ECO:0000256" key="2">
    <source>
        <dbReference type="ARBA" id="ARBA00022448"/>
    </source>
</evidence>
<organism evidence="12 13">
    <name type="scientific">Lujinxingia vulgaris</name>
    <dbReference type="NCBI Taxonomy" id="2600176"/>
    <lineage>
        <taxon>Bacteria</taxon>
        <taxon>Deltaproteobacteria</taxon>
        <taxon>Bradymonadales</taxon>
        <taxon>Lujinxingiaceae</taxon>
        <taxon>Lujinxingia</taxon>
    </lineage>
</organism>
<sequence>MSRRHAQPEAPDADVSAGERYLGVFRYSGEALRLVWSTSARLTVMLGLLTLVAGVMPAAIAYVGKLIVDQVVEAAASGLEADRTLALVYVAVEAGLVVLMAGAQRGLGVAQSLLRAQLGHRVNTMILEKSLQLSLTQFEDSEFYDKLTRARREASSRPLSLVNRTFSLVQNAITLAGAAVLLWQLSPWAVVILVAAGLPAFLVETRFSGEAFRLFRWRSPEARQQMYLETVLAREDYAKEVKLFGLGPMLLDRYRAIFDVVYGEDRSLTLRRGFWGYALGLLSTGAFYGAYVWVVLETVYGRITLGDMTMYLLLFKQGQSAVSASLNSVGGMYEDNLYLSTLYELLDEPVESTDEGVSQGVRPGDGLRFEDVWFSYPGQEEAALKGLSLHLPPGQKLALVGENGSGKTTLIKLLTRLYRPSRGRILLDGTDLRDWQLAELHRRIGVIFQDFVRYQFKVGENIGVGDVAFLEDEARWERAAAQGMADDFVASMPAGFHTQLGRWFKDGRELSGGQWQKIALARAFMRERSDILVFDEPTSAMDAQAESEVFERIKELTERQMAILISHRFSTVRMADRIAVLDEGAISELGSHEELMAEQGTYARLFNLQAEGYR</sequence>
<keyword evidence="5" id="KW-0547">Nucleotide-binding</keyword>
<gene>
    <name evidence="12" type="ORF">FRC98_04100</name>
</gene>
<keyword evidence="2" id="KW-0813">Transport</keyword>
<dbReference type="InterPro" id="IPR039421">
    <property type="entry name" value="Type_1_exporter"/>
</dbReference>
<dbReference type="GO" id="GO:0016887">
    <property type="term" value="F:ATP hydrolysis activity"/>
    <property type="evidence" value="ECO:0007669"/>
    <property type="project" value="InterPro"/>
</dbReference>
<keyword evidence="7 9" id="KW-1133">Transmembrane helix</keyword>
<name>A0A5C6XKA4_9DELT</name>
<evidence type="ECO:0000313" key="13">
    <source>
        <dbReference type="Proteomes" id="UP000321412"/>
    </source>
</evidence>
<dbReference type="Proteomes" id="UP000321412">
    <property type="component" value="Unassembled WGS sequence"/>
</dbReference>
<dbReference type="PROSITE" id="PS00211">
    <property type="entry name" value="ABC_TRANSPORTER_1"/>
    <property type="match status" value="1"/>
</dbReference>
<dbReference type="PANTHER" id="PTHR43394:SF1">
    <property type="entry name" value="ATP-BINDING CASSETTE SUB-FAMILY B MEMBER 10, MITOCHONDRIAL"/>
    <property type="match status" value="1"/>
</dbReference>
<evidence type="ECO:0000256" key="7">
    <source>
        <dbReference type="ARBA" id="ARBA00022989"/>
    </source>
</evidence>
<evidence type="ECO:0000259" key="11">
    <source>
        <dbReference type="PROSITE" id="PS50929"/>
    </source>
</evidence>
<evidence type="ECO:0000256" key="9">
    <source>
        <dbReference type="SAM" id="Phobius"/>
    </source>
</evidence>
<feature type="transmembrane region" description="Helical" evidence="9">
    <location>
        <begin position="188"/>
        <end position="207"/>
    </location>
</feature>
<dbReference type="InterPro" id="IPR011527">
    <property type="entry name" value="ABC1_TM_dom"/>
</dbReference>
<dbReference type="Pfam" id="PF00005">
    <property type="entry name" value="ABC_tran"/>
    <property type="match status" value="1"/>
</dbReference>
<accession>A0A5C6XKA4</accession>
<feature type="transmembrane region" description="Helical" evidence="9">
    <location>
        <begin position="42"/>
        <end position="64"/>
    </location>
</feature>
<keyword evidence="4 9" id="KW-0812">Transmembrane</keyword>
<dbReference type="GO" id="GO:0015421">
    <property type="term" value="F:ABC-type oligopeptide transporter activity"/>
    <property type="evidence" value="ECO:0007669"/>
    <property type="project" value="TreeGrafter"/>
</dbReference>
<dbReference type="OrthoDB" id="5480201at2"/>
<feature type="transmembrane region" description="Helical" evidence="9">
    <location>
        <begin position="84"/>
        <end position="103"/>
    </location>
</feature>
<keyword evidence="3" id="KW-1003">Cell membrane</keyword>
<dbReference type="AlphaFoldDB" id="A0A5C6XKA4"/>
<evidence type="ECO:0000256" key="5">
    <source>
        <dbReference type="ARBA" id="ARBA00022741"/>
    </source>
</evidence>
<dbReference type="EMBL" id="VOSM01000002">
    <property type="protein sequence ID" value="TXD38087.1"/>
    <property type="molecule type" value="Genomic_DNA"/>
</dbReference>
<dbReference type="PANTHER" id="PTHR43394">
    <property type="entry name" value="ATP-DEPENDENT PERMEASE MDL1, MITOCHONDRIAL"/>
    <property type="match status" value="1"/>
</dbReference>
<evidence type="ECO:0000256" key="3">
    <source>
        <dbReference type="ARBA" id="ARBA00022475"/>
    </source>
</evidence>
<dbReference type="FunFam" id="3.40.50.300:FF:000221">
    <property type="entry name" value="Multidrug ABC transporter ATP-binding protein"/>
    <property type="match status" value="1"/>
</dbReference>
<feature type="domain" description="ABC transporter" evidence="10">
    <location>
        <begin position="367"/>
        <end position="608"/>
    </location>
</feature>
<dbReference type="SMART" id="SM00382">
    <property type="entry name" value="AAA"/>
    <property type="match status" value="1"/>
</dbReference>
<keyword evidence="13" id="KW-1185">Reference proteome</keyword>
<dbReference type="InterPro" id="IPR017871">
    <property type="entry name" value="ABC_transporter-like_CS"/>
</dbReference>
<dbReference type="PROSITE" id="PS50929">
    <property type="entry name" value="ABC_TM1F"/>
    <property type="match status" value="1"/>
</dbReference>
<dbReference type="RefSeq" id="WP_146980032.1">
    <property type="nucleotide sequence ID" value="NZ_VOSM01000002.1"/>
</dbReference>
<dbReference type="InterPro" id="IPR027417">
    <property type="entry name" value="P-loop_NTPase"/>
</dbReference>
<feature type="transmembrane region" description="Helical" evidence="9">
    <location>
        <begin position="274"/>
        <end position="296"/>
    </location>
</feature>
<dbReference type="SUPFAM" id="SSF90123">
    <property type="entry name" value="ABC transporter transmembrane region"/>
    <property type="match status" value="1"/>
</dbReference>
<protein>
    <submittedName>
        <fullName evidence="12">ABC transporter ATP-binding protein</fullName>
    </submittedName>
</protein>
<evidence type="ECO:0000256" key="6">
    <source>
        <dbReference type="ARBA" id="ARBA00022840"/>
    </source>
</evidence>
<dbReference type="PROSITE" id="PS50893">
    <property type="entry name" value="ABC_TRANSPORTER_2"/>
    <property type="match status" value="1"/>
</dbReference>
<comment type="caution">
    <text evidence="12">The sequence shown here is derived from an EMBL/GenBank/DDBJ whole genome shotgun (WGS) entry which is preliminary data.</text>
</comment>
<comment type="subcellular location">
    <subcellularLocation>
        <location evidence="1">Cell membrane</location>
        <topology evidence="1">Multi-pass membrane protein</topology>
    </subcellularLocation>
</comment>
<dbReference type="InterPro" id="IPR036640">
    <property type="entry name" value="ABC1_TM_sf"/>
</dbReference>
<evidence type="ECO:0000313" key="12">
    <source>
        <dbReference type="EMBL" id="TXD38087.1"/>
    </source>
</evidence>
<dbReference type="InterPro" id="IPR003439">
    <property type="entry name" value="ABC_transporter-like_ATP-bd"/>
</dbReference>
<evidence type="ECO:0000256" key="1">
    <source>
        <dbReference type="ARBA" id="ARBA00004651"/>
    </source>
</evidence>
<keyword evidence="6 12" id="KW-0067">ATP-binding</keyword>
<reference evidence="12 13" key="1">
    <citation type="submission" date="2019-08" db="EMBL/GenBank/DDBJ databases">
        <title>Bradymonadales sp. TMQ4.</title>
        <authorList>
            <person name="Liang Q."/>
        </authorList>
    </citation>
    <scope>NUCLEOTIDE SEQUENCE [LARGE SCALE GENOMIC DNA]</scope>
    <source>
        <strain evidence="12 13">TMQ4</strain>
    </source>
</reference>
<dbReference type="GO" id="GO:0005886">
    <property type="term" value="C:plasma membrane"/>
    <property type="evidence" value="ECO:0007669"/>
    <property type="project" value="UniProtKB-SubCell"/>
</dbReference>
<dbReference type="InterPro" id="IPR003593">
    <property type="entry name" value="AAA+_ATPase"/>
</dbReference>
<evidence type="ECO:0000259" key="10">
    <source>
        <dbReference type="PROSITE" id="PS50893"/>
    </source>
</evidence>
<proteinExistence type="predicted"/>
<evidence type="ECO:0000256" key="4">
    <source>
        <dbReference type="ARBA" id="ARBA00022692"/>
    </source>
</evidence>
<dbReference type="GO" id="GO:0005524">
    <property type="term" value="F:ATP binding"/>
    <property type="evidence" value="ECO:0007669"/>
    <property type="project" value="UniProtKB-KW"/>
</dbReference>
<dbReference type="SUPFAM" id="SSF52540">
    <property type="entry name" value="P-loop containing nucleoside triphosphate hydrolases"/>
    <property type="match status" value="1"/>
</dbReference>
<dbReference type="Gene3D" id="3.40.50.300">
    <property type="entry name" value="P-loop containing nucleotide triphosphate hydrolases"/>
    <property type="match status" value="1"/>
</dbReference>
<evidence type="ECO:0000256" key="8">
    <source>
        <dbReference type="ARBA" id="ARBA00023136"/>
    </source>
</evidence>
<keyword evidence="8 9" id="KW-0472">Membrane</keyword>